<keyword evidence="5" id="KW-0067">ATP-binding</keyword>
<evidence type="ECO:0000313" key="7">
    <source>
        <dbReference type="EMBL" id="ELP86980.1"/>
    </source>
</evidence>
<dbReference type="GeneID" id="14885940"/>
<dbReference type="PANTHER" id="PTHR12755">
    <property type="entry name" value="CLEAVAGE/POLYADENYLATION FACTOR IA SUBUNIT CLP1P"/>
    <property type="match status" value="1"/>
</dbReference>
<dbReference type="InterPro" id="IPR045116">
    <property type="entry name" value="Clp1/Grc3"/>
</dbReference>
<dbReference type="Pfam" id="PF16575">
    <property type="entry name" value="CLP1_P"/>
    <property type="match status" value="1"/>
</dbReference>
<evidence type="ECO:0000313" key="8">
    <source>
        <dbReference type="Proteomes" id="UP000014680"/>
    </source>
</evidence>
<gene>
    <name evidence="7" type="ORF">EIN_317790</name>
</gene>
<dbReference type="InterPro" id="IPR032319">
    <property type="entry name" value="CLP1_P"/>
</dbReference>
<evidence type="ECO:0000256" key="5">
    <source>
        <dbReference type="ARBA" id="ARBA00022840"/>
    </source>
</evidence>
<organism evidence="7 8">
    <name type="scientific">Entamoeba invadens IP1</name>
    <dbReference type="NCBI Taxonomy" id="370355"/>
    <lineage>
        <taxon>Eukaryota</taxon>
        <taxon>Amoebozoa</taxon>
        <taxon>Evosea</taxon>
        <taxon>Archamoebae</taxon>
        <taxon>Mastigamoebida</taxon>
        <taxon>Entamoebidae</taxon>
        <taxon>Entamoeba</taxon>
    </lineage>
</organism>
<dbReference type="GO" id="GO:0005634">
    <property type="term" value="C:nucleus"/>
    <property type="evidence" value="ECO:0007669"/>
    <property type="project" value="TreeGrafter"/>
</dbReference>
<dbReference type="EMBL" id="KB206890">
    <property type="protein sequence ID" value="ELP86980.1"/>
    <property type="molecule type" value="Genomic_DNA"/>
</dbReference>
<dbReference type="Proteomes" id="UP000014680">
    <property type="component" value="Unassembled WGS sequence"/>
</dbReference>
<comment type="similarity">
    <text evidence="1">Belongs to the Clp1 family. NOL9/GRC3 subfamily.</text>
</comment>
<dbReference type="VEuPathDB" id="AmoebaDB:EIN_317790"/>
<dbReference type="KEGG" id="eiv:EIN_317790"/>
<dbReference type="GO" id="GO:0005524">
    <property type="term" value="F:ATP binding"/>
    <property type="evidence" value="ECO:0007669"/>
    <property type="project" value="UniProtKB-KW"/>
</dbReference>
<dbReference type="OrthoDB" id="2405412at2759"/>
<proteinExistence type="inferred from homology"/>
<evidence type="ECO:0000259" key="6">
    <source>
        <dbReference type="Pfam" id="PF16575"/>
    </source>
</evidence>
<keyword evidence="2" id="KW-0808">Transferase</keyword>
<dbReference type="PANTHER" id="PTHR12755:SF3">
    <property type="entry name" value="POLYNUCLEOTIDE 5'-HYDROXYL-KINASE NOL9"/>
    <property type="match status" value="1"/>
</dbReference>
<sequence length="397" mass="45071">MYSFDTYNATPTSTILSVPENKYFYLNGHFDITVLSGNCYLNGVLLTKDTHHIDQSMYQPAFSFVCKTQCDLQIVPSLTISQELHDLPTKYLSSEMPSRDTELSMKVFPFGGVRIVQNSNVLRMSVPIEWRKMFRKIQQTCSDGPFRVCVIGAKSSGKSTFVNLLVNSLVSHKEVCVMDFDPGQPYCGTVGTFSLAVYERQGFNESYIGNPTKAKRQFILGNSNLGINSELAMMLVRQICEVYFKEYSDLPLIVNTAGWVNGFGLELLGFEIECIQAHLVVDVTPGKDTIRNCKVPLYNKIKSCAEPQKFLPNVLTPKTRRLLSCEAQMISSKWYSIPFKEIALATIDDIQPRFALFAAHYRYVFLSYDQSLETDISKNSTDFPLWYLSTPMHKLYM</sequence>
<dbReference type="GO" id="GO:0000448">
    <property type="term" value="P:cleavage in ITS2 between 5.8S rRNA and LSU-rRNA of tricistronic rRNA transcript (SSU-rRNA, 5.8S rRNA, LSU-rRNA)"/>
    <property type="evidence" value="ECO:0007669"/>
    <property type="project" value="TreeGrafter"/>
</dbReference>
<dbReference type="RefSeq" id="XP_004253751.1">
    <property type="nucleotide sequence ID" value="XM_004253703.1"/>
</dbReference>
<keyword evidence="3" id="KW-0547">Nucleotide-binding</keyword>
<dbReference type="OMA" id="HIAIQSC"/>
<dbReference type="Gene3D" id="3.40.50.300">
    <property type="entry name" value="P-loop containing nucleotide triphosphate hydrolases"/>
    <property type="match status" value="1"/>
</dbReference>
<dbReference type="GO" id="GO:0051731">
    <property type="term" value="F:polynucleotide 5'-hydroxyl-kinase activity"/>
    <property type="evidence" value="ECO:0007669"/>
    <property type="project" value="InterPro"/>
</dbReference>
<dbReference type="SUPFAM" id="SSF52540">
    <property type="entry name" value="P-loop containing nucleoside triphosphate hydrolases"/>
    <property type="match status" value="1"/>
</dbReference>
<reference evidence="7 8" key="1">
    <citation type="submission" date="2012-10" db="EMBL/GenBank/DDBJ databases">
        <authorList>
            <person name="Zafar N."/>
            <person name="Inman J."/>
            <person name="Hall N."/>
            <person name="Lorenzi H."/>
            <person name="Caler E."/>
        </authorList>
    </citation>
    <scope>NUCLEOTIDE SEQUENCE [LARGE SCALE GENOMIC DNA]</scope>
    <source>
        <strain evidence="7 8">IP1</strain>
    </source>
</reference>
<evidence type="ECO:0000256" key="3">
    <source>
        <dbReference type="ARBA" id="ARBA00022741"/>
    </source>
</evidence>
<keyword evidence="8" id="KW-1185">Reference proteome</keyword>
<evidence type="ECO:0000256" key="2">
    <source>
        <dbReference type="ARBA" id="ARBA00022679"/>
    </source>
</evidence>
<dbReference type="InterPro" id="IPR027417">
    <property type="entry name" value="P-loop_NTPase"/>
</dbReference>
<dbReference type="AlphaFoldDB" id="A0A0A1TZF7"/>
<keyword evidence="4" id="KW-0418">Kinase</keyword>
<evidence type="ECO:0000256" key="1">
    <source>
        <dbReference type="ARBA" id="ARBA00011003"/>
    </source>
</evidence>
<protein>
    <recommendedName>
        <fullName evidence="6">Clp1 P-loop domain-containing protein</fullName>
    </recommendedName>
</protein>
<accession>A0A0A1TZF7</accession>
<feature type="domain" description="Clp1 P-loop" evidence="6">
    <location>
        <begin position="152"/>
        <end position="283"/>
    </location>
</feature>
<name>A0A0A1TZF7_ENTIV</name>
<evidence type="ECO:0000256" key="4">
    <source>
        <dbReference type="ARBA" id="ARBA00022777"/>
    </source>
</evidence>